<comment type="caution">
    <text evidence="2">The sequence shown here is derived from an EMBL/GenBank/DDBJ whole genome shotgun (WGS) entry which is preliminary data.</text>
</comment>
<dbReference type="Gene3D" id="1.10.510.10">
    <property type="entry name" value="Transferase(Phosphotransferase) domain 1"/>
    <property type="match status" value="1"/>
</dbReference>
<organism evidence="2 3">
    <name type="scientific">Actinokineospora bangkokensis</name>
    <dbReference type="NCBI Taxonomy" id="1193682"/>
    <lineage>
        <taxon>Bacteria</taxon>
        <taxon>Bacillati</taxon>
        <taxon>Actinomycetota</taxon>
        <taxon>Actinomycetes</taxon>
        <taxon>Pseudonocardiales</taxon>
        <taxon>Pseudonocardiaceae</taxon>
        <taxon>Actinokineospora</taxon>
    </lineage>
</organism>
<dbReference type="AlphaFoldDB" id="A0A1Q9LIK0"/>
<dbReference type="PANTHER" id="PTHR10887:SF495">
    <property type="entry name" value="HELICASE SENATAXIN ISOFORM X1-RELATED"/>
    <property type="match status" value="1"/>
</dbReference>
<evidence type="ECO:0000313" key="2">
    <source>
        <dbReference type="EMBL" id="OLR91858.1"/>
    </source>
</evidence>
<dbReference type="Proteomes" id="UP000186040">
    <property type="component" value="Unassembled WGS sequence"/>
</dbReference>
<evidence type="ECO:0000259" key="1">
    <source>
        <dbReference type="PROSITE" id="PS50011"/>
    </source>
</evidence>
<feature type="domain" description="Protein kinase" evidence="1">
    <location>
        <begin position="1"/>
        <end position="362"/>
    </location>
</feature>
<dbReference type="PANTHER" id="PTHR10887">
    <property type="entry name" value="DNA2/NAM7 HELICASE FAMILY"/>
    <property type="match status" value="1"/>
</dbReference>
<dbReference type="InterPro" id="IPR041677">
    <property type="entry name" value="DNA2/NAM7_AAA_11"/>
</dbReference>
<name>A0A1Q9LIK0_9PSEU</name>
<dbReference type="InterPro" id="IPR045055">
    <property type="entry name" value="DNA2/NAM7-like"/>
</dbReference>
<dbReference type="InterPro" id="IPR047187">
    <property type="entry name" value="SF1_C_Upf1"/>
</dbReference>
<dbReference type="Gene3D" id="3.40.50.300">
    <property type="entry name" value="P-loop containing nucleotide triphosphate hydrolases"/>
    <property type="match status" value="2"/>
</dbReference>
<dbReference type="STRING" id="1193682.BJP25_23770"/>
<accession>A0A1Q9LIK0</accession>
<proteinExistence type="predicted"/>
<dbReference type="GO" id="GO:0004672">
    <property type="term" value="F:protein kinase activity"/>
    <property type="evidence" value="ECO:0007669"/>
    <property type="project" value="InterPro"/>
</dbReference>
<dbReference type="GO" id="GO:0005524">
    <property type="term" value="F:ATP binding"/>
    <property type="evidence" value="ECO:0007669"/>
    <property type="project" value="InterPro"/>
</dbReference>
<dbReference type="GO" id="GO:0004386">
    <property type="term" value="F:helicase activity"/>
    <property type="evidence" value="ECO:0007669"/>
    <property type="project" value="InterPro"/>
</dbReference>
<dbReference type="SUPFAM" id="SSF52540">
    <property type="entry name" value="P-loop containing nucleoside triphosphate hydrolases"/>
    <property type="match status" value="1"/>
</dbReference>
<reference evidence="2 3" key="1">
    <citation type="submission" date="2016-10" db="EMBL/GenBank/DDBJ databases">
        <title>The Draft Genome Sequence of Actinokineospora bangkokensis 44EHWT reveals the biosynthetic pathway of antifungal compounds Thailandins with unusual extender unit butylmalonyl-CoA.</title>
        <authorList>
            <person name="Greule A."/>
            <person name="Intra B."/>
            <person name="Flemming S."/>
            <person name="Rommel M.G."/>
            <person name="Panbangred W."/>
            <person name="Bechthold A."/>
        </authorList>
    </citation>
    <scope>NUCLEOTIDE SEQUENCE [LARGE SCALE GENOMIC DNA]</scope>
    <source>
        <strain evidence="2 3">44EHW</strain>
    </source>
</reference>
<dbReference type="SUPFAM" id="SSF56112">
    <property type="entry name" value="Protein kinase-like (PK-like)"/>
    <property type="match status" value="1"/>
</dbReference>
<dbReference type="InterPro" id="IPR041679">
    <property type="entry name" value="DNA2/NAM7-like_C"/>
</dbReference>
<dbReference type="EMBL" id="MKQR01000018">
    <property type="protein sequence ID" value="OLR91858.1"/>
    <property type="molecule type" value="Genomic_DNA"/>
</dbReference>
<dbReference type="CDD" id="cd18808">
    <property type="entry name" value="SF1_C_Upf1"/>
    <property type="match status" value="1"/>
</dbReference>
<dbReference type="Pfam" id="PF13086">
    <property type="entry name" value="AAA_11"/>
    <property type="match status" value="2"/>
</dbReference>
<sequence>MGKWVSTLLADMDRLVSEVFCAQDSAYGSYKVPGTATRATGVELLSDTVYRYRLVDRGTKQAVTVQFYLGVSEAGEGLWNQEWRVLQRVASLRHPALPEFVDGGYIDEAVTAPFGVQGCAFVITRSGGLDQLFEESDPEEGMRAGLNETIINDLSVNRADTVGQFMALADALSVLHDMGIVHRNIWPGTIGQVRTEDGIQLVLTRFEMSSLVSNLLRSTLLDAGERARQARLLTVAQGADALAYFSPERITFLLVEGARLEDHRSDIYGLGMMVAEWMTGPIPPELIAGVAEAMTSGPDRGPDQERLLVASRAVNSHLRKAVQVLPGPLAALLRDMTEWDSVTTRPSAIDVVGRLSDHYEQLTAETEYNGTPYLMVFMPEECRDTLLKWEQIDNDPASEEGLVETAEFILSDLRGARVLHIPGGAVSFLAGQDPDKLRAAEHVLLGTENAWFCRPWSPERGRGRMGKPDPRALLAAFVINLNTSRGRSLRVAVKKARKQRLAPVIDVVASTIDVDEMAAELDGRPSWLPLFAAVRDAAPLTKNERTYTQAFDWLLQFQRTELESRQYPYVAEGAGERDRVLLRFDEQRDKRWRHSSAFATQFANETNLRPPMGDFFAGASNEDGTVTVSLRADDRGVPARTPSFVGDCVQAKSEMVEVVAGKRSARIPERGWISLSDDFGSWVALNRQDQAKWELLGNRLLVDQLARPNAMNPPALTKRSTNAEVADALGRTEPLFALQGPPGTGKTETTSDAVVSYLNREPGARVLVSTQSNFALDNIAERLLGKLGLLNGSGSTARGAQDVIAVRATGIRGEDKVDSAIAPFLINNLAELRQGDILKRTRELLAEAEAENDIGTPLLLSGWEAAIRDGLPELIDRVQRAANLVFATCSSATPSALERSAATDIFDLVVIEEAAKAWPTELAIPLSRGTRWALVGDHRQLPAHRRREIVQFLDRCAASTDDDLLVHGNRKDDYVKVFDLFGNLFVDGPKPVARPPRHTLRTQYRMRPDICEIVSRAFYPVEQAGSDGHVDLDAEGMLATGRDDVPVLRHPRVAARRSVVWLDTSAVPSCAEQPAWQNPGEVQVVRSFLRSLSPEPARGRHGYGDHPIAVLTPYRRQVEQFNSWAETRPHVSTIHAFQGREANVVVVSLVRDRARPDSADRPWANIGHLHEPELVNVLFSRAREHLVIVGAFQHFHDHGGPMWSDVCALVERFGTVVPADDPEAI</sequence>
<dbReference type="Pfam" id="PF13087">
    <property type="entry name" value="AAA_12"/>
    <property type="match status" value="1"/>
</dbReference>
<dbReference type="InterPro" id="IPR027417">
    <property type="entry name" value="P-loop_NTPase"/>
</dbReference>
<keyword evidence="3" id="KW-1185">Reference proteome</keyword>
<protein>
    <recommendedName>
        <fullName evidence="1">Protein kinase domain-containing protein</fullName>
    </recommendedName>
</protein>
<dbReference type="InterPro" id="IPR000719">
    <property type="entry name" value="Prot_kinase_dom"/>
</dbReference>
<evidence type="ECO:0000313" key="3">
    <source>
        <dbReference type="Proteomes" id="UP000186040"/>
    </source>
</evidence>
<dbReference type="PROSITE" id="PS50011">
    <property type="entry name" value="PROTEIN_KINASE_DOM"/>
    <property type="match status" value="1"/>
</dbReference>
<dbReference type="InterPro" id="IPR011009">
    <property type="entry name" value="Kinase-like_dom_sf"/>
</dbReference>
<gene>
    <name evidence="2" type="ORF">BJP25_23770</name>
</gene>